<feature type="chain" id="PRO_5001991367" evidence="2">
    <location>
        <begin position="20"/>
        <end position="305"/>
    </location>
</feature>
<comment type="caution">
    <text evidence="4">The sequence shown here is derived from an EMBL/GenBank/DDBJ whole genome shotgun (WGS) entry which is preliminary data.</text>
</comment>
<protein>
    <submittedName>
        <fullName evidence="4">Esterase</fullName>
    </submittedName>
</protein>
<dbReference type="AlphaFoldDB" id="A0A0A2LP93"/>
<dbReference type="InterPro" id="IPR049492">
    <property type="entry name" value="BD-FAE-like_dom"/>
</dbReference>
<dbReference type="eggNOG" id="COG1506">
    <property type="taxonomic scope" value="Bacteria"/>
</dbReference>
<keyword evidence="1" id="KW-0378">Hydrolase</keyword>
<sequence length="305" mass="33743">MKKFSFMLFAFLFLISAKAQDFKTLTYFVNDSTELELDLFLPKTQGKEKKPLLIHVHGGGFAGGTREWGHTIAKQAASQGYAAASISYTLYMKNRKFSCDGILTEKVKAIQIAANQLWQATLYFINNSEKYNIDTAKIFISGSSAGAETALHAAYWDRDIMGLYPNKLPKNFKYAGVTSGAGAIMDINLITKECVIPTLLFHGSCDTTVPYGTAAHHYCPTNASGWLMLFGSYSIYNHIIGLNGSTKLVTYCNGGHEYSDELFGKDPQTVVDFMNNVLNNKKEQSHVIVATNKECKKGNGYSFCD</sequence>
<evidence type="ECO:0000313" key="5">
    <source>
        <dbReference type="Proteomes" id="UP000030129"/>
    </source>
</evidence>
<dbReference type="Gene3D" id="3.40.50.1820">
    <property type="entry name" value="alpha/beta hydrolase"/>
    <property type="match status" value="1"/>
</dbReference>
<gene>
    <name evidence="4" type="ORF">Q763_08635</name>
</gene>
<evidence type="ECO:0000256" key="1">
    <source>
        <dbReference type="ARBA" id="ARBA00022801"/>
    </source>
</evidence>
<dbReference type="GO" id="GO:0016787">
    <property type="term" value="F:hydrolase activity"/>
    <property type="evidence" value="ECO:0007669"/>
    <property type="project" value="UniProtKB-KW"/>
</dbReference>
<proteinExistence type="predicted"/>
<accession>A0A0A2LP93</accession>
<evidence type="ECO:0000256" key="2">
    <source>
        <dbReference type="SAM" id="SignalP"/>
    </source>
</evidence>
<feature type="signal peptide" evidence="2">
    <location>
        <begin position="1"/>
        <end position="19"/>
    </location>
</feature>
<dbReference type="Pfam" id="PF20434">
    <property type="entry name" value="BD-FAE"/>
    <property type="match status" value="1"/>
</dbReference>
<dbReference type="PANTHER" id="PTHR48081">
    <property type="entry name" value="AB HYDROLASE SUPERFAMILY PROTEIN C4A8.06C"/>
    <property type="match status" value="1"/>
</dbReference>
<dbReference type="STRING" id="1406840.Q763_08635"/>
<name>A0A0A2LP93_9FLAO</name>
<dbReference type="EMBL" id="JRLV01000008">
    <property type="protein sequence ID" value="KGO81141.1"/>
    <property type="molecule type" value="Genomic_DNA"/>
</dbReference>
<dbReference type="InterPro" id="IPR029058">
    <property type="entry name" value="AB_hydrolase_fold"/>
</dbReference>
<keyword evidence="2" id="KW-0732">Signal</keyword>
<evidence type="ECO:0000313" key="4">
    <source>
        <dbReference type="EMBL" id="KGO81141.1"/>
    </source>
</evidence>
<dbReference type="InterPro" id="IPR050300">
    <property type="entry name" value="GDXG_lipolytic_enzyme"/>
</dbReference>
<dbReference type="RefSeq" id="WP_035133182.1">
    <property type="nucleotide sequence ID" value="NZ_JRLV01000008.1"/>
</dbReference>
<evidence type="ECO:0000259" key="3">
    <source>
        <dbReference type="Pfam" id="PF20434"/>
    </source>
</evidence>
<reference evidence="4 5" key="1">
    <citation type="submission" date="2013-09" db="EMBL/GenBank/DDBJ databases">
        <authorList>
            <person name="Zeng Z."/>
            <person name="Chen C."/>
        </authorList>
    </citation>
    <scope>NUCLEOTIDE SEQUENCE [LARGE SCALE GENOMIC DNA]</scope>
    <source>
        <strain evidence="4 5">F44-8</strain>
    </source>
</reference>
<dbReference type="SUPFAM" id="SSF53474">
    <property type="entry name" value="alpha/beta-Hydrolases"/>
    <property type="match status" value="1"/>
</dbReference>
<keyword evidence="5" id="KW-1185">Reference proteome</keyword>
<feature type="domain" description="BD-FAE-like" evidence="3">
    <location>
        <begin position="37"/>
        <end position="177"/>
    </location>
</feature>
<dbReference type="Proteomes" id="UP000030129">
    <property type="component" value="Unassembled WGS sequence"/>
</dbReference>
<organism evidence="4 5">
    <name type="scientific">Flavobacterium beibuense F44-8</name>
    <dbReference type="NCBI Taxonomy" id="1406840"/>
    <lineage>
        <taxon>Bacteria</taxon>
        <taxon>Pseudomonadati</taxon>
        <taxon>Bacteroidota</taxon>
        <taxon>Flavobacteriia</taxon>
        <taxon>Flavobacteriales</taxon>
        <taxon>Flavobacteriaceae</taxon>
        <taxon>Flavobacterium</taxon>
    </lineage>
</organism>